<dbReference type="AlphaFoldDB" id="A0AAV5GTQ8"/>
<name>A0AAV5GTQ8_9BASI</name>
<feature type="region of interest" description="Disordered" evidence="1">
    <location>
        <begin position="560"/>
        <end position="584"/>
    </location>
</feature>
<evidence type="ECO:0008006" key="4">
    <source>
        <dbReference type="Google" id="ProtNLM"/>
    </source>
</evidence>
<feature type="compositionally biased region" description="Acidic residues" evidence="1">
    <location>
        <begin position="384"/>
        <end position="394"/>
    </location>
</feature>
<feature type="compositionally biased region" description="Gly residues" evidence="1">
    <location>
        <begin position="560"/>
        <end position="573"/>
    </location>
</feature>
<evidence type="ECO:0000256" key="1">
    <source>
        <dbReference type="SAM" id="MobiDB-lite"/>
    </source>
</evidence>
<feature type="region of interest" description="Disordered" evidence="1">
    <location>
        <begin position="946"/>
        <end position="990"/>
    </location>
</feature>
<dbReference type="EMBL" id="BQKY01000011">
    <property type="protein sequence ID" value="GJN92422.1"/>
    <property type="molecule type" value="Genomic_DNA"/>
</dbReference>
<dbReference type="InterPro" id="IPR014848">
    <property type="entry name" value="Rgp1"/>
</dbReference>
<feature type="compositionally biased region" description="Pro residues" evidence="1">
    <location>
        <begin position="128"/>
        <end position="138"/>
    </location>
</feature>
<feature type="region of interest" description="Disordered" evidence="1">
    <location>
        <begin position="1052"/>
        <end position="1094"/>
    </location>
</feature>
<proteinExistence type="predicted"/>
<reference evidence="2 3" key="1">
    <citation type="submission" date="2021-12" db="EMBL/GenBank/DDBJ databases">
        <title>High titer production of polyol ester of fatty acids by Rhodotorula paludigena BS15 towards product separation-free biomass refinery.</title>
        <authorList>
            <person name="Mano J."/>
            <person name="Ono H."/>
            <person name="Tanaka T."/>
            <person name="Naito K."/>
            <person name="Sushida H."/>
            <person name="Ike M."/>
            <person name="Tokuyasu K."/>
            <person name="Kitaoka M."/>
        </authorList>
    </citation>
    <scope>NUCLEOTIDE SEQUENCE [LARGE SCALE GENOMIC DNA]</scope>
    <source>
        <strain evidence="2 3">BS15</strain>
    </source>
</reference>
<feature type="compositionally biased region" description="Basic and acidic residues" evidence="1">
    <location>
        <begin position="293"/>
        <end position="302"/>
    </location>
</feature>
<keyword evidence="3" id="KW-1185">Reference proteome</keyword>
<sequence>MSAGGAPGLSVTVSPSASAFFAGELFTATVTFRNTHPPAPPRPPPAPHPPHGLAPAPARTPGHARTASSFTPGAWQRPPTTPPSNRTRTSQVPGYFDSAVAPADTSPYGSALHPSLGAAASTSQLSPTPAPRRSPNPPSAYSGGALDTPQSATFSLPPPPYPPSRTPSFASSSAVGPGGAPLPTRKGLIGKPAAPAAPAAEARSPAAGPGGLYPGGPRRPGGLLRGGAAGGHGRAQSMAVSSPDLLLGRNGQSERNFSAPPGAGAAQVASGHAKGRFGGSVVGQQQGFTQRMGSREDLRGSTREPAALSQQDFATDAGPQLRPDHPDDAAFPVSQSTSSPGAPHFPRRPTFGHQRTPSNYGYPYSSSGSRARLSTLSLASDGTDSAEDYTDEDDAHSQQQQRSNGRALYGMGRNDTMDSVAEASYAQHAAAGHGGPDRVFSAPSDAPGRALSPHVARAGHERHRSISHNGAQLALPAPGDPPAPLHPPNTLSVLWAFAHLEGSFVVDESLIKPAEFLEVKRLLVGGAGGVGVGGGTLEERKTGGGWRSWLWGGGAGSAGSGLGAGQGGGGGGDDAASGGASLEERKRKAIEDRSVPMLSCPPSILGVDVVLKPGESKSYTYSIRIPADLPPSFRGKSIKFNYHLVVGSNRVALGPAVPTEAPRAGRTKGSVSRVMRVPLRVYNHVGVTGARPFYDLTNPVIFQRDEATTADVDDPKEKAVQARKVRRAAAESGKHDFETYATTLLDSVVTNSPELVHNPGLSPTLEATRSPELMEAPPALRPEMSSHRGGGAAAVALNGEGFGVDVDEANGCKAAVEIVSRNSQKVSYDINKDGYQVASLTLVKSAYRLGETVNGSVLINGGEGRVLRVSARLETHELVETSISTLPAPRMRQITRRLHAEHHEMVLDSARIGFALGIPSGATPDFGTSGVKLQWSVRLSFLVIPPSPDAPDSNSNPNLTARRSGGPGAPNGRGSPSGTATPPRHGRSKSFAYGFEPAVSVTLPPAPMIAPSGAAHLMPVPAPLPTDPTASTALQHVSYRAVPDLGYVPVPFSSAAPDQPPAPGPLQKTARGAQHRPTPSVSMPRHRGGEPGAGSVVLVPAKVETVECSIPIKCYPGNTPFRPTISIFEA</sequence>
<comment type="caution">
    <text evidence="2">The sequence shown here is derived from an EMBL/GenBank/DDBJ whole genome shotgun (WGS) entry which is preliminary data.</text>
</comment>
<feature type="compositionally biased region" description="Low complexity" evidence="1">
    <location>
        <begin position="357"/>
        <end position="380"/>
    </location>
</feature>
<dbReference type="PANTHER" id="PTHR12507">
    <property type="entry name" value="REDUCED GROWTH PHENOTYPE 1 RGP1, YEAST -RELATED"/>
    <property type="match status" value="1"/>
</dbReference>
<dbReference type="Pfam" id="PF08737">
    <property type="entry name" value="Rgp1"/>
    <property type="match status" value="1"/>
</dbReference>
<dbReference type="Proteomes" id="UP001342314">
    <property type="component" value="Unassembled WGS sequence"/>
</dbReference>
<feature type="region of interest" description="Disordered" evidence="1">
    <location>
        <begin position="32"/>
        <end position="413"/>
    </location>
</feature>
<accession>A0AAV5GTQ8</accession>
<protein>
    <recommendedName>
        <fullName evidence="4">Rgp1-domain-containing protein</fullName>
    </recommendedName>
</protein>
<feature type="compositionally biased region" description="Pro residues" evidence="1">
    <location>
        <begin position="37"/>
        <end position="52"/>
    </location>
</feature>
<gene>
    <name evidence="2" type="ORF">Rhopal_005452-T1</name>
</gene>
<evidence type="ECO:0000313" key="2">
    <source>
        <dbReference type="EMBL" id="GJN92422.1"/>
    </source>
</evidence>
<feature type="compositionally biased region" description="Low complexity" evidence="1">
    <location>
        <begin position="187"/>
        <end position="207"/>
    </location>
</feature>
<evidence type="ECO:0000313" key="3">
    <source>
        <dbReference type="Proteomes" id="UP001342314"/>
    </source>
</evidence>
<feature type="compositionally biased region" description="Pro residues" evidence="1">
    <location>
        <begin position="156"/>
        <end position="165"/>
    </location>
</feature>
<organism evidence="2 3">
    <name type="scientific">Rhodotorula paludigena</name>
    <dbReference type="NCBI Taxonomy" id="86838"/>
    <lineage>
        <taxon>Eukaryota</taxon>
        <taxon>Fungi</taxon>
        <taxon>Dikarya</taxon>
        <taxon>Basidiomycota</taxon>
        <taxon>Pucciniomycotina</taxon>
        <taxon>Microbotryomycetes</taxon>
        <taxon>Sporidiobolales</taxon>
        <taxon>Sporidiobolaceae</taxon>
        <taxon>Rhodotorula</taxon>
    </lineage>
</organism>
<feature type="compositionally biased region" description="Gly residues" evidence="1">
    <location>
        <begin position="223"/>
        <end position="233"/>
    </location>
</feature>